<feature type="compositionally biased region" description="Basic and acidic residues" evidence="1">
    <location>
        <begin position="16"/>
        <end position="26"/>
    </location>
</feature>
<protein>
    <submittedName>
        <fullName evidence="2">Uncharacterized protein</fullName>
    </submittedName>
</protein>
<accession>A0A4Z2JGD1</accession>
<dbReference type="EMBL" id="SRLO01000002">
    <property type="protein sequence ID" value="TNN89305.1"/>
    <property type="molecule type" value="Genomic_DNA"/>
</dbReference>
<name>A0A4Z2JGD1_9TELE</name>
<gene>
    <name evidence="2" type="ORF">EYF80_000593</name>
</gene>
<evidence type="ECO:0000313" key="2">
    <source>
        <dbReference type="EMBL" id="TNN89305.1"/>
    </source>
</evidence>
<evidence type="ECO:0000313" key="3">
    <source>
        <dbReference type="Proteomes" id="UP000314294"/>
    </source>
</evidence>
<dbReference type="Proteomes" id="UP000314294">
    <property type="component" value="Unassembled WGS sequence"/>
</dbReference>
<organism evidence="2 3">
    <name type="scientific">Liparis tanakae</name>
    <name type="common">Tanaka's snailfish</name>
    <dbReference type="NCBI Taxonomy" id="230148"/>
    <lineage>
        <taxon>Eukaryota</taxon>
        <taxon>Metazoa</taxon>
        <taxon>Chordata</taxon>
        <taxon>Craniata</taxon>
        <taxon>Vertebrata</taxon>
        <taxon>Euteleostomi</taxon>
        <taxon>Actinopterygii</taxon>
        <taxon>Neopterygii</taxon>
        <taxon>Teleostei</taxon>
        <taxon>Neoteleostei</taxon>
        <taxon>Acanthomorphata</taxon>
        <taxon>Eupercaria</taxon>
        <taxon>Perciformes</taxon>
        <taxon>Cottioidei</taxon>
        <taxon>Cottales</taxon>
        <taxon>Liparidae</taxon>
        <taxon>Liparis</taxon>
    </lineage>
</organism>
<reference evidence="2 3" key="1">
    <citation type="submission" date="2019-03" db="EMBL/GenBank/DDBJ databases">
        <title>First draft genome of Liparis tanakae, snailfish: a comprehensive survey of snailfish specific genes.</title>
        <authorList>
            <person name="Kim W."/>
            <person name="Song I."/>
            <person name="Jeong J.-H."/>
            <person name="Kim D."/>
            <person name="Kim S."/>
            <person name="Ryu S."/>
            <person name="Song J.Y."/>
            <person name="Lee S.K."/>
        </authorList>
    </citation>
    <scope>NUCLEOTIDE SEQUENCE [LARGE SCALE GENOMIC DNA]</scope>
    <source>
        <tissue evidence="2">Muscle</tissue>
    </source>
</reference>
<comment type="caution">
    <text evidence="2">The sequence shown here is derived from an EMBL/GenBank/DDBJ whole genome shotgun (WGS) entry which is preliminary data.</text>
</comment>
<proteinExistence type="predicted"/>
<dbReference type="AlphaFoldDB" id="A0A4Z2JGD1"/>
<sequence length="85" mass="9487">MQHVVWRCGAAAGRNQEGEKRKRGEKLLVNTGDNTRRRGSFQKGSSALPCPNPLVYQRVPRRDTGPVLVFVNGGVRSRAIQTSRR</sequence>
<evidence type="ECO:0000256" key="1">
    <source>
        <dbReference type="SAM" id="MobiDB-lite"/>
    </source>
</evidence>
<keyword evidence="3" id="KW-1185">Reference proteome</keyword>
<feature type="region of interest" description="Disordered" evidence="1">
    <location>
        <begin position="9"/>
        <end position="47"/>
    </location>
</feature>